<proteinExistence type="inferred from homology"/>
<dbReference type="EMBL" id="CP075546">
    <property type="protein sequence ID" value="QVV88186.1"/>
    <property type="molecule type" value="Genomic_DNA"/>
</dbReference>
<name>A0A8E7EJ35_9EURY</name>
<accession>A0A8E7EJ35</accession>
<protein>
    <submittedName>
        <fullName evidence="2">UPF0175 family protein</fullName>
    </submittedName>
</protein>
<dbReference type="RefSeq" id="WP_214419003.1">
    <property type="nucleotide sequence ID" value="NZ_CP075546.1"/>
</dbReference>
<keyword evidence="3" id="KW-1185">Reference proteome</keyword>
<dbReference type="PANTHER" id="PTHR37525">
    <property type="entry name" value="UPF0175 PROTEIN SSL1255"/>
    <property type="match status" value="1"/>
</dbReference>
<comment type="similarity">
    <text evidence="1">Belongs to the UPF0175 family.</text>
</comment>
<organism evidence="2 3">
    <name type="scientific">Methanospirillum purgamenti</name>
    <dbReference type="NCBI Taxonomy" id="2834276"/>
    <lineage>
        <taxon>Archaea</taxon>
        <taxon>Methanobacteriati</taxon>
        <taxon>Methanobacteriota</taxon>
        <taxon>Stenosarchaea group</taxon>
        <taxon>Methanomicrobia</taxon>
        <taxon>Methanomicrobiales</taxon>
        <taxon>Methanospirillaceae</taxon>
        <taxon>Methanospirillum</taxon>
    </lineage>
</organism>
<evidence type="ECO:0000256" key="1">
    <source>
        <dbReference type="ARBA" id="ARBA00005651"/>
    </source>
</evidence>
<dbReference type="KEGG" id="mrtj:KHC33_12715"/>
<reference evidence="2 3" key="1">
    <citation type="submission" date="2021-05" db="EMBL/GenBank/DDBJ databases">
        <title>A novel Methanospirillum isolate from a pyrite-forming mixed culture.</title>
        <authorList>
            <person name="Bunk B."/>
            <person name="Sproer C."/>
            <person name="Spring S."/>
            <person name="Pester M."/>
        </authorList>
    </citation>
    <scope>NUCLEOTIDE SEQUENCE [LARGE SCALE GENOMIC DNA]</scope>
    <source>
        <strain evidence="2 3">J.3.6.1-F.2.7.3</strain>
    </source>
</reference>
<sequence>MSDILIQIPDDTIVALKCLPKDIGDEIRMLAAVKLFEMGRLSSGAAARMVGISRVLFLSRLKDYHVSALSLTQKEFIRETELLGISNL</sequence>
<dbReference type="InterPro" id="IPR005368">
    <property type="entry name" value="UPF0175"/>
</dbReference>
<evidence type="ECO:0000313" key="3">
    <source>
        <dbReference type="Proteomes" id="UP000680656"/>
    </source>
</evidence>
<dbReference type="Proteomes" id="UP000680656">
    <property type="component" value="Chromosome"/>
</dbReference>
<dbReference type="AlphaFoldDB" id="A0A8E7EJ35"/>
<dbReference type="PANTHER" id="PTHR37525:SF1">
    <property type="entry name" value="UPF0175 PROTEIN SSL1255"/>
    <property type="match status" value="1"/>
</dbReference>
<gene>
    <name evidence="2" type="ORF">KHC33_12715</name>
</gene>
<dbReference type="InterPro" id="IPR052264">
    <property type="entry name" value="UPF0175_domain"/>
</dbReference>
<dbReference type="Pfam" id="PF03683">
    <property type="entry name" value="UPF0175"/>
    <property type="match status" value="1"/>
</dbReference>
<dbReference type="GeneID" id="65098061"/>
<evidence type="ECO:0000313" key="2">
    <source>
        <dbReference type="EMBL" id="QVV88186.1"/>
    </source>
</evidence>